<dbReference type="SUPFAM" id="SSF46689">
    <property type="entry name" value="Homeodomain-like"/>
    <property type="match status" value="1"/>
</dbReference>
<dbReference type="Gene3D" id="1.10.10.60">
    <property type="entry name" value="Homeodomain-like"/>
    <property type="match status" value="1"/>
</dbReference>
<dbReference type="InterPro" id="IPR036271">
    <property type="entry name" value="Tet_transcr_reg_TetR-rel_C_sf"/>
</dbReference>
<name>E3T6N2_9BACT</name>
<dbReference type="Gene3D" id="1.10.357.10">
    <property type="entry name" value="Tetracycline Repressor, domain 2"/>
    <property type="match status" value="1"/>
</dbReference>
<dbReference type="InterPro" id="IPR009057">
    <property type="entry name" value="Homeodomain-like_sf"/>
</dbReference>
<keyword evidence="1" id="KW-0805">Transcription regulation</keyword>
<dbReference type="AlphaFoldDB" id="E3T6N2"/>
<dbReference type="Pfam" id="PF13305">
    <property type="entry name" value="TetR_C_33"/>
    <property type="match status" value="1"/>
</dbReference>
<dbReference type="PRINTS" id="PR00455">
    <property type="entry name" value="HTHTETR"/>
</dbReference>
<dbReference type="PANTHER" id="PTHR30055">
    <property type="entry name" value="HTH-TYPE TRANSCRIPTIONAL REGULATOR RUTR"/>
    <property type="match status" value="1"/>
</dbReference>
<dbReference type="InterPro" id="IPR001647">
    <property type="entry name" value="HTH_TetR"/>
</dbReference>
<reference evidence="6" key="1">
    <citation type="submission" date="2009-12" db="EMBL/GenBank/DDBJ databases">
        <authorList>
            <person name="Kielak A."/>
            <person name="van Veen J.A."/>
            <person name="Kowalchuk G.A."/>
        </authorList>
    </citation>
    <scope>NUCLEOTIDE SEQUENCE</scope>
</reference>
<dbReference type="GO" id="GO:0003700">
    <property type="term" value="F:DNA-binding transcription factor activity"/>
    <property type="evidence" value="ECO:0007669"/>
    <property type="project" value="TreeGrafter"/>
</dbReference>
<dbReference type="PANTHER" id="PTHR30055:SF239">
    <property type="entry name" value="TRANSCRIPTIONAL REGULATORY PROTEIN"/>
    <property type="match status" value="1"/>
</dbReference>
<dbReference type="InterPro" id="IPR050109">
    <property type="entry name" value="HTH-type_TetR-like_transc_reg"/>
</dbReference>
<organism evidence="6">
    <name type="scientific">uncultured bacterium 148</name>
    <dbReference type="NCBI Taxonomy" id="698380"/>
    <lineage>
        <taxon>Bacteria</taxon>
        <taxon>environmental samples</taxon>
    </lineage>
</organism>
<dbReference type="InterPro" id="IPR025996">
    <property type="entry name" value="MT1864/Rv1816-like_C"/>
</dbReference>
<protein>
    <submittedName>
        <fullName evidence="6">TetR family transcriptional regulator</fullName>
    </submittedName>
</protein>
<evidence type="ECO:0000313" key="6">
    <source>
        <dbReference type="EMBL" id="ADC35976.1"/>
    </source>
</evidence>
<keyword evidence="3" id="KW-0804">Transcription</keyword>
<reference evidence="6" key="2">
    <citation type="journal article" date="2010" name="Appl. Environ. Microbiol.">
        <title>Comparative analysis of acidobacterial genomic fragments from terrestrial and aquatic metagenomic libraries, with emphasis on acidobacteria subdivision 6.</title>
        <authorList>
            <person name="Kielak A.M."/>
            <person name="van Veen J.A."/>
            <person name="Kowalchuk G.A."/>
        </authorList>
    </citation>
    <scope>NUCLEOTIDE SEQUENCE</scope>
</reference>
<dbReference type="PROSITE" id="PS50977">
    <property type="entry name" value="HTH_TETR_2"/>
    <property type="match status" value="1"/>
</dbReference>
<feature type="DNA-binding region" description="H-T-H motif" evidence="4">
    <location>
        <begin position="30"/>
        <end position="49"/>
    </location>
</feature>
<feature type="domain" description="HTH tetR-type" evidence="5">
    <location>
        <begin position="7"/>
        <end position="67"/>
    </location>
</feature>
<dbReference type="Pfam" id="PF00440">
    <property type="entry name" value="TetR_N"/>
    <property type="match status" value="1"/>
</dbReference>
<dbReference type="EMBL" id="GU260707">
    <property type="protein sequence ID" value="ADC35976.1"/>
    <property type="molecule type" value="Genomic_DNA"/>
</dbReference>
<dbReference type="SUPFAM" id="SSF48498">
    <property type="entry name" value="Tetracyclin repressor-like, C-terminal domain"/>
    <property type="match status" value="1"/>
</dbReference>
<evidence type="ECO:0000256" key="4">
    <source>
        <dbReference type="PROSITE-ProRule" id="PRU00335"/>
    </source>
</evidence>
<proteinExistence type="predicted"/>
<sequence length="198" mass="20659">MSPTPSRTSRDAITAAARAILEEDGLDAVSMQAVAHRVGVRPPSLYKHVADRNALIRAVTDAVTADLGAALRPPRAATDARVDLRWIARTYRAFVHANPVGYGLLFARLDPGRAPDPATLAALGEPIVEAIGRLVGPDDALSAARTFVAFAHGFTSLELAGGFRLGGDVDAAYASGIELIMAGLSGRANPPSGSRRRG</sequence>
<evidence type="ECO:0000256" key="2">
    <source>
        <dbReference type="ARBA" id="ARBA00023125"/>
    </source>
</evidence>
<accession>E3T6N2</accession>
<dbReference type="GO" id="GO:0000976">
    <property type="term" value="F:transcription cis-regulatory region binding"/>
    <property type="evidence" value="ECO:0007669"/>
    <property type="project" value="TreeGrafter"/>
</dbReference>
<evidence type="ECO:0000259" key="5">
    <source>
        <dbReference type="PROSITE" id="PS50977"/>
    </source>
</evidence>
<keyword evidence="2 4" id="KW-0238">DNA-binding</keyword>
<evidence type="ECO:0000256" key="1">
    <source>
        <dbReference type="ARBA" id="ARBA00023015"/>
    </source>
</evidence>
<evidence type="ECO:0000256" key="3">
    <source>
        <dbReference type="ARBA" id="ARBA00023163"/>
    </source>
</evidence>